<comment type="caution">
    <text evidence="1">The sequence shown here is derived from an EMBL/GenBank/DDBJ whole genome shotgun (WGS) entry which is preliminary data.</text>
</comment>
<proteinExistence type="predicted"/>
<accession>A0ABR3FL18</accession>
<organism evidence="1 2">
    <name type="scientific">Marasmius crinis-equi</name>
    <dbReference type="NCBI Taxonomy" id="585013"/>
    <lineage>
        <taxon>Eukaryota</taxon>
        <taxon>Fungi</taxon>
        <taxon>Dikarya</taxon>
        <taxon>Basidiomycota</taxon>
        <taxon>Agaricomycotina</taxon>
        <taxon>Agaricomycetes</taxon>
        <taxon>Agaricomycetidae</taxon>
        <taxon>Agaricales</taxon>
        <taxon>Marasmiineae</taxon>
        <taxon>Marasmiaceae</taxon>
        <taxon>Marasmius</taxon>
    </lineage>
</organism>
<evidence type="ECO:0000313" key="1">
    <source>
        <dbReference type="EMBL" id="KAL0575770.1"/>
    </source>
</evidence>
<dbReference type="Proteomes" id="UP001465976">
    <property type="component" value="Unassembled WGS sequence"/>
</dbReference>
<name>A0ABR3FL18_9AGAR</name>
<protein>
    <submittedName>
        <fullName evidence="1">Uncharacterized protein</fullName>
    </submittedName>
</protein>
<reference evidence="1 2" key="1">
    <citation type="submission" date="2024-02" db="EMBL/GenBank/DDBJ databases">
        <title>A draft genome for the cacao thread blight pathogen Marasmius crinis-equi.</title>
        <authorList>
            <person name="Cohen S.P."/>
            <person name="Baruah I.K."/>
            <person name="Amoako-Attah I."/>
            <person name="Bukari Y."/>
            <person name="Meinhardt L.W."/>
            <person name="Bailey B.A."/>
        </authorList>
    </citation>
    <scope>NUCLEOTIDE SEQUENCE [LARGE SCALE GENOMIC DNA]</scope>
    <source>
        <strain evidence="1 2">GH-76</strain>
    </source>
</reference>
<evidence type="ECO:0000313" key="2">
    <source>
        <dbReference type="Proteomes" id="UP001465976"/>
    </source>
</evidence>
<keyword evidence="2" id="KW-1185">Reference proteome</keyword>
<feature type="non-terminal residue" evidence="1">
    <location>
        <position position="85"/>
    </location>
</feature>
<dbReference type="EMBL" id="JBAHYK010000276">
    <property type="protein sequence ID" value="KAL0575770.1"/>
    <property type="molecule type" value="Genomic_DNA"/>
</dbReference>
<sequence>MSTQMIYFNEDTPEEAFVNVLMDRKRKQLAKLDLRERVKQDVILKINLYGVRDSKGEHRIWRRFRVSAGTKLSVLQDKIMSPILG</sequence>
<gene>
    <name evidence="1" type="ORF">V5O48_006213</name>
</gene>